<organism evidence="9 11">
    <name type="scientific">Treponema socranskii subsp. socranskii VPI DR56BR1116 = ATCC 35536</name>
    <dbReference type="NCBI Taxonomy" id="1125725"/>
    <lineage>
        <taxon>Bacteria</taxon>
        <taxon>Pseudomonadati</taxon>
        <taxon>Spirochaetota</taxon>
        <taxon>Spirochaetia</taxon>
        <taxon>Spirochaetales</taxon>
        <taxon>Treponemataceae</taxon>
        <taxon>Treponema</taxon>
    </lineage>
</organism>
<accession>U2KPP9</accession>
<dbReference type="Pfam" id="PF02601">
    <property type="entry name" value="Exonuc_VII_L"/>
    <property type="match status" value="2"/>
</dbReference>
<dbReference type="OrthoDB" id="9802795at2"/>
<keyword evidence="1 5" id="KW-0963">Cytoplasm</keyword>
<dbReference type="GO" id="GO:0009318">
    <property type="term" value="C:exodeoxyribonuclease VII complex"/>
    <property type="evidence" value="ECO:0007669"/>
    <property type="project" value="UniProtKB-UniRule"/>
</dbReference>
<dbReference type="NCBIfam" id="TIGR00237">
    <property type="entry name" value="xseA"/>
    <property type="match status" value="1"/>
</dbReference>
<dbReference type="RefSeq" id="WP_021329996.1">
    <property type="nucleotide sequence ID" value="NZ_AUZJ01000019.1"/>
</dbReference>
<keyword evidence="3 5" id="KW-0378">Hydrolase</keyword>
<dbReference type="HAMAP" id="MF_00378">
    <property type="entry name" value="Exonuc_7_L"/>
    <property type="match status" value="1"/>
</dbReference>
<dbReference type="eggNOG" id="COG1570">
    <property type="taxonomic scope" value="Bacteria"/>
</dbReference>
<comment type="subunit">
    <text evidence="5">Heterooligomer composed of large and small subunits.</text>
</comment>
<dbReference type="PATRIC" id="fig|1125725.3.peg.962"/>
<evidence type="ECO:0000256" key="6">
    <source>
        <dbReference type="RuleBase" id="RU004355"/>
    </source>
</evidence>
<comment type="similarity">
    <text evidence="5 6">Belongs to the XseA family.</text>
</comment>
<comment type="caution">
    <text evidence="9">The sequence shown here is derived from an EMBL/GenBank/DDBJ whole genome shotgun (WGS) entry which is preliminary data.</text>
</comment>
<dbReference type="EC" id="3.1.11.6" evidence="5"/>
<dbReference type="GO" id="GO:0003676">
    <property type="term" value="F:nucleic acid binding"/>
    <property type="evidence" value="ECO:0007669"/>
    <property type="project" value="InterPro"/>
</dbReference>
<evidence type="ECO:0000259" key="8">
    <source>
        <dbReference type="Pfam" id="PF13742"/>
    </source>
</evidence>
<dbReference type="InterPro" id="IPR020579">
    <property type="entry name" value="Exonuc_VII_lsu_C"/>
</dbReference>
<keyword evidence="4 5" id="KW-0269">Exonuclease</keyword>
<proteinExistence type="inferred from homology"/>
<reference evidence="11 12" key="1">
    <citation type="submission" date="2013-08" db="EMBL/GenBank/DDBJ databases">
        <authorList>
            <person name="Durkin A.S."/>
            <person name="Haft D.R."/>
            <person name="McCorrison J."/>
            <person name="Torralba M."/>
            <person name="Gillis M."/>
            <person name="Haft D.H."/>
            <person name="Methe B."/>
            <person name="Sutton G."/>
            <person name="Nelson K.E."/>
        </authorList>
    </citation>
    <scope>NUCLEOTIDE SEQUENCE [LARGE SCALE GENOMIC DNA]</scope>
    <source>
        <strain evidence="10 12">ATCC 35536</strain>
        <strain evidence="9 11">VPI DR56BR1116</strain>
    </source>
</reference>
<evidence type="ECO:0000259" key="7">
    <source>
        <dbReference type="Pfam" id="PF02601"/>
    </source>
</evidence>
<evidence type="ECO:0000313" key="9">
    <source>
        <dbReference type="EMBL" id="ERF61035.1"/>
    </source>
</evidence>
<dbReference type="Pfam" id="PF13742">
    <property type="entry name" value="tRNA_anti_2"/>
    <property type="match status" value="1"/>
</dbReference>
<dbReference type="STRING" id="1125725.HMPREF1325_0170"/>
<dbReference type="AlphaFoldDB" id="U2KPP9"/>
<sequence>MAHSAQDASAFFSVTQITNLIKETIESSFATVIVEGEISNCKLTSAGHIYLTLKDAGAQLGCAMWRSATPSLSFSPKDGMLVRCTGRLTVYPPHGKYQLVISRMEIAGAGNILQMLEERKKRLAAEGIFDEAHKKPLPLFPKTVGIVTSATGAALRDILQIMKRRNPCVSAVILPATVQGEGAAETIVRQIKVANYFRLCDVLIVGRGGGSLEDLLPFSDEAVVRAVYESNIPVISAVGHEIDWALSDYAADFRAPTPSAAAEAAIPLKSDIIRTLQTYADTFHTEIKRKVENMKLVVRTFNPENLELQFRTIEQPLLARFDGAKVALLQNIDEKLKDAKHRIALCTHVLESASPEKIFARGYSMVRDTSSGEVVRDASLVAVGAELEIVPAKGQLTATVKSVCTEAKHIIN</sequence>
<feature type="domain" description="Exonuclease VII large subunit C-terminal" evidence="7">
    <location>
        <begin position="128"/>
        <end position="300"/>
    </location>
</feature>
<dbReference type="CDD" id="cd04489">
    <property type="entry name" value="ExoVII_LU_OBF"/>
    <property type="match status" value="1"/>
</dbReference>
<evidence type="ECO:0000256" key="2">
    <source>
        <dbReference type="ARBA" id="ARBA00022722"/>
    </source>
</evidence>
<evidence type="ECO:0000313" key="11">
    <source>
        <dbReference type="Proteomes" id="UP000016412"/>
    </source>
</evidence>
<keyword evidence="12" id="KW-1185">Reference proteome</keyword>
<keyword evidence="2 5" id="KW-0540">Nuclease</keyword>
<dbReference type="GO" id="GO:0005737">
    <property type="term" value="C:cytoplasm"/>
    <property type="evidence" value="ECO:0007669"/>
    <property type="project" value="UniProtKB-SubCell"/>
</dbReference>
<comment type="catalytic activity">
    <reaction evidence="5 6">
        <text>Exonucleolytic cleavage in either 5'- to 3'- or 3'- to 5'-direction to yield nucleoside 5'-phosphates.</text>
        <dbReference type="EC" id="3.1.11.6"/>
    </reaction>
</comment>
<dbReference type="PANTHER" id="PTHR30008:SF0">
    <property type="entry name" value="EXODEOXYRIBONUCLEASE 7 LARGE SUBUNIT"/>
    <property type="match status" value="1"/>
</dbReference>
<evidence type="ECO:0000313" key="12">
    <source>
        <dbReference type="Proteomes" id="UP000016646"/>
    </source>
</evidence>
<dbReference type="PANTHER" id="PTHR30008">
    <property type="entry name" value="EXODEOXYRIBONUCLEASE 7 LARGE SUBUNIT"/>
    <property type="match status" value="1"/>
</dbReference>
<comment type="subcellular location">
    <subcellularLocation>
        <location evidence="5 6">Cytoplasm</location>
    </subcellularLocation>
</comment>
<feature type="domain" description="Exonuclease VII large subunit C-terminal" evidence="7">
    <location>
        <begin position="322"/>
        <end position="398"/>
    </location>
</feature>
<comment type="function">
    <text evidence="5">Bidirectionally degrades single-stranded DNA into large acid-insoluble oligonucleotides, which are then degraded further into small acid-soluble oligonucleotides.</text>
</comment>
<dbReference type="Proteomes" id="UP000016646">
    <property type="component" value="Unassembled WGS sequence"/>
</dbReference>
<evidence type="ECO:0000256" key="4">
    <source>
        <dbReference type="ARBA" id="ARBA00022839"/>
    </source>
</evidence>
<dbReference type="InterPro" id="IPR003753">
    <property type="entry name" value="Exonuc_VII_L"/>
</dbReference>
<dbReference type="InterPro" id="IPR025824">
    <property type="entry name" value="OB-fold_nuc-bd_dom"/>
</dbReference>
<dbReference type="GO" id="GO:0008855">
    <property type="term" value="F:exodeoxyribonuclease VII activity"/>
    <property type="evidence" value="ECO:0007669"/>
    <property type="project" value="UniProtKB-UniRule"/>
</dbReference>
<name>U2KPP9_TRESO</name>
<evidence type="ECO:0000256" key="5">
    <source>
        <dbReference type="HAMAP-Rule" id="MF_00378"/>
    </source>
</evidence>
<dbReference type="GO" id="GO:0006308">
    <property type="term" value="P:DNA catabolic process"/>
    <property type="evidence" value="ECO:0007669"/>
    <property type="project" value="UniProtKB-UniRule"/>
</dbReference>
<dbReference type="Proteomes" id="UP000016412">
    <property type="component" value="Unassembled WGS sequence"/>
</dbReference>
<dbReference type="EMBL" id="AUZJ01000019">
    <property type="protein sequence ID" value="ERF61035.1"/>
    <property type="molecule type" value="Genomic_DNA"/>
</dbReference>
<protein>
    <recommendedName>
        <fullName evidence="5">Exodeoxyribonuclease 7 large subunit</fullName>
        <ecNumber evidence="5">3.1.11.6</ecNumber>
    </recommendedName>
    <alternativeName>
        <fullName evidence="5">Exodeoxyribonuclease VII large subunit</fullName>
        <shortName evidence="5">Exonuclease VII large subunit</shortName>
    </alternativeName>
</protein>
<feature type="domain" description="OB-fold nucleic acid binding" evidence="8">
    <location>
        <begin position="12"/>
        <end position="105"/>
    </location>
</feature>
<evidence type="ECO:0000256" key="3">
    <source>
        <dbReference type="ARBA" id="ARBA00022801"/>
    </source>
</evidence>
<dbReference type="EMBL" id="AVQI01000067">
    <property type="protein sequence ID" value="ERK00477.1"/>
    <property type="molecule type" value="Genomic_DNA"/>
</dbReference>
<evidence type="ECO:0000313" key="10">
    <source>
        <dbReference type="EMBL" id="ERK00477.1"/>
    </source>
</evidence>
<gene>
    <name evidence="5" type="primary">xseA</name>
    <name evidence="10" type="ORF">HMPREF0860_1145</name>
    <name evidence="9" type="ORF">HMPREF1325_0170</name>
</gene>
<evidence type="ECO:0000256" key="1">
    <source>
        <dbReference type="ARBA" id="ARBA00022490"/>
    </source>
</evidence>